<protein>
    <submittedName>
        <fullName evidence="5">Uncharacterized protein</fullName>
    </submittedName>
</protein>
<dbReference type="InterPro" id="IPR045055">
    <property type="entry name" value="DNA2/NAM7-like"/>
</dbReference>
<dbReference type="OrthoDB" id="9757917at2"/>
<dbReference type="InterPro" id="IPR041677">
    <property type="entry name" value="DNA2/NAM7_AAA_11"/>
</dbReference>
<evidence type="ECO:0000259" key="4">
    <source>
        <dbReference type="Pfam" id="PF18741"/>
    </source>
</evidence>
<feature type="domain" description="DNA2/NAM7 helicase-like C-terminal" evidence="3">
    <location>
        <begin position="1030"/>
        <end position="1203"/>
    </location>
</feature>
<dbReference type="STRING" id="1121326.CLMAG_45020"/>
<dbReference type="GO" id="GO:0004386">
    <property type="term" value="F:helicase activity"/>
    <property type="evidence" value="ECO:0007669"/>
    <property type="project" value="InterPro"/>
</dbReference>
<dbReference type="Pfam" id="PF13086">
    <property type="entry name" value="AAA_11"/>
    <property type="match status" value="1"/>
</dbReference>
<evidence type="ECO:0000256" key="1">
    <source>
        <dbReference type="SAM" id="Coils"/>
    </source>
</evidence>
<dbReference type="PANTHER" id="PTHR10887">
    <property type="entry name" value="DNA2/NAM7 HELICASE FAMILY"/>
    <property type="match status" value="1"/>
</dbReference>
<dbReference type="CDD" id="cd18808">
    <property type="entry name" value="SF1_C_Upf1"/>
    <property type="match status" value="1"/>
</dbReference>
<sequence length="1358" mass="159921">MNYRDKVKQLFFYLLNVKNLNEKIIRNVWDYENLYWENELLKAIGCSVNKNSSKEWWLKVNKKCRRLYDQFLKLYLELKKTEKNLEIVWGHGLIVWKFHGHKIVHPILTTKMKLNFDDKNEAFTLVPNSKTIMETGIFEGLDIPNLTGILQVENRLKDLTLDPRNIAYTERILREVAAYLSADGRVEKESINTDKVLSLLESPIIYDTPVILIRKNNMRLWQGEISNIISEIDKGCRIPETIRALVEDTKIEKNEKDLEEWKDVRRDVFFPLSANYEQKELIKRISDNYGVVVQGAAGTGKSHTIVNLMCHLLAHGKRVLVTSQSENTLKVLTDKIPEQIKPLCLSVLGNDANSLEDLNESVKKIIDNMSADPNRLYDEVENLKRELQLCRRNQNLLCMKFKEVQRIENQNVKFGNGECKIIDIAKWVKENEYKCSWIQDQISLEEDMPLTESEFDRLIGLLKEVSRDYKENFRAINIMLQKLPSSNEICNSVYRFKELEENQENYIEALDGWRIPDNNRCNYDELLNLLEECKFKMEELDKDSFLNILEKYYSSKIIRESLNDVERKCNDYMLMLEKIKIELRNHKVEIPNNIKFNKDFGYLYERLSLRGRIGWLFKFIHREYTYITNECKVDGNPLENLQQASIVKLYLQKKSIFKELKNLWNNIMKEYGGNLILSEGKELGLIVIEEYVKKLNTVVNWDNNYKSQITLMLGKISVPEGIDWYRKDTYDYLIKSILCIKKLEEYNNLKAYIEILKKVLFTTDKAIELKEAVEELDINKIKIALNKIESFNRIKNKALELDKLINKLKTVCPATAEKITNEWEGCKYNSSDWKKAWKWAKCNSLLKYICDLNPDLIEGSMEEEKRREKILIEKIISKKAWYSQIIKTSESEKRSLFSWMQAVKRIGESSGKMLSEYRKIAQNEMEKCREAIPVWIMPLNRVIENVTISENLFDVVIFDESNQSDIFSICALMRAKKAVIVGDDKQISFDPVDIDQEFIHSLINKYLKNVPQREWFDLQISLYDTALRVFPNRLIFKEHFRCLPEIIGFGNERFYCNEIKQLRYPNSYEDFYPTIVPVRVTGVYTEEHKGINIPEAEFLVNKIVDCCKDKRYLGMTMGVISLLGEQQSQLIKSMIRERLAEEELVKRKIVCGDVYAFQGDERDIMFLSMVVSKNVQFAPITRDCDVRRFNVATSRARNQMWVFYSIDTNDISPECIRYSLLKYCLNYKKRNSRHKKVELSFMTKFQRDVYELIKSKGYSVEADIKLGQYKIDFVIDGIKNRVAVICDTDTNIDEHNWKEGIERKLELEQLGWIFCRIRGSEFYYNKEKAMEKLWDNLGEIGDEVYKNEKSIMNNLKVV</sequence>
<feature type="coiled-coil region" evidence="1">
    <location>
        <begin position="523"/>
        <end position="582"/>
    </location>
</feature>
<evidence type="ECO:0000313" key="6">
    <source>
        <dbReference type="Proteomes" id="UP000076603"/>
    </source>
</evidence>
<dbReference type="InterPro" id="IPR047187">
    <property type="entry name" value="SF1_C_Upf1"/>
</dbReference>
<organism evidence="5 6">
    <name type="scientific">Clostridium magnum DSM 2767</name>
    <dbReference type="NCBI Taxonomy" id="1121326"/>
    <lineage>
        <taxon>Bacteria</taxon>
        <taxon>Bacillati</taxon>
        <taxon>Bacillota</taxon>
        <taxon>Clostridia</taxon>
        <taxon>Eubacteriales</taxon>
        <taxon>Clostridiaceae</taxon>
        <taxon>Clostridium</taxon>
    </lineage>
</organism>
<dbReference type="PATRIC" id="fig|1121326.3.peg.4566"/>
<evidence type="ECO:0000259" key="2">
    <source>
        <dbReference type="Pfam" id="PF13086"/>
    </source>
</evidence>
<dbReference type="PANTHER" id="PTHR10887:SF495">
    <property type="entry name" value="HELICASE SENATAXIN ISOFORM X1-RELATED"/>
    <property type="match status" value="1"/>
</dbReference>
<evidence type="ECO:0000313" key="5">
    <source>
        <dbReference type="EMBL" id="KZL90018.1"/>
    </source>
</evidence>
<dbReference type="InterPro" id="IPR049468">
    <property type="entry name" value="Restrct_endonuc-II-like_dom"/>
</dbReference>
<accession>A0A161WT42</accession>
<dbReference type="RefSeq" id="WP_066627287.1">
    <property type="nucleotide sequence ID" value="NZ_FQXL01000038.1"/>
</dbReference>
<reference evidence="5 6" key="1">
    <citation type="submission" date="2016-04" db="EMBL/GenBank/DDBJ databases">
        <title>Genome sequence of Clostridium magnum DSM 2767.</title>
        <authorList>
            <person name="Poehlein A."/>
            <person name="Uhlig R."/>
            <person name="Fischer R."/>
            <person name="Bahl H."/>
            <person name="Daniel R."/>
        </authorList>
    </citation>
    <scope>NUCLEOTIDE SEQUENCE [LARGE SCALE GENOMIC DNA]</scope>
    <source>
        <strain evidence="5 6">DSM 2767</strain>
    </source>
</reference>
<dbReference type="EMBL" id="LWAE01000006">
    <property type="protein sequence ID" value="KZL90018.1"/>
    <property type="molecule type" value="Genomic_DNA"/>
</dbReference>
<dbReference type="SUPFAM" id="SSF52540">
    <property type="entry name" value="P-loop containing nucleoside triphosphate hydrolases"/>
    <property type="match status" value="1"/>
</dbReference>
<dbReference type="Gene3D" id="3.40.960.10">
    <property type="entry name" value="VSR Endonuclease"/>
    <property type="match status" value="1"/>
</dbReference>
<dbReference type="InterPro" id="IPR041679">
    <property type="entry name" value="DNA2/NAM7-like_C"/>
</dbReference>
<proteinExistence type="predicted"/>
<dbReference type="Gene3D" id="3.40.50.300">
    <property type="entry name" value="P-loop containing nucleotide triphosphate hydrolases"/>
    <property type="match status" value="3"/>
</dbReference>
<dbReference type="InterPro" id="IPR027417">
    <property type="entry name" value="P-loop_NTPase"/>
</dbReference>
<gene>
    <name evidence="5" type="ORF">CLMAG_45020</name>
</gene>
<keyword evidence="1" id="KW-0175">Coiled coil</keyword>
<evidence type="ECO:0000259" key="3">
    <source>
        <dbReference type="Pfam" id="PF13087"/>
    </source>
</evidence>
<feature type="domain" description="DNA2/NAM7 helicase helicase" evidence="2">
    <location>
        <begin position="275"/>
        <end position="394"/>
    </location>
</feature>
<dbReference type="Proteomes" id="UP000076603">
    <property type="component" value="Unassembled WGS sequence"/>
</dbReference>
<keyword evidence="6" id="KW-1185">Reference proteome</keyword>
<feature type="domain" description="Restriction endonuclease type II-like" evidence="4">
    <location>
        <begin position="1245"/>
        <end position="1337"/>
    </location>
</feature>
<dbReference type="Pfam" id="PF18741">
    <property type="entry name" value="MTES_1575"/>
    <property type="match status" value="1"/>
</dbReference>
<name>A0A161WT42_9CLOT</name>
<comment type="caution">
    <text evidence="5">The sequence shown here is derived from an EMBL/GenBank/DDBJ whole genome shotgun (WGS) entry which is preliminary data.</text>
</comment>
<dbReference type="Pfam" id="PF13087">
    <property type="entry name" value="AAA_12"/>
    <property type="match status" value="1"/>
</dbReference>